<evidence type="ECO:0000256" key="2">
    <source>
        <dbReference type="ARBA" id="ARBA00022723"/>
    </source>
</evidence>
<organism evidence="6 7">
    <name type="scientific">Acetobacterium tundrae</name>
    <dbReference type="NCBI Taxonomy" id="132932"/>
    <lineage>
        <taxon>Bacteria</taxon>
        <taxon>Bacillati</taxon>
        <taxon>Bacillota</taxon>
        <taxon>Clostridia</taxon>
        <taxon>Eubacteriales</taxon>
        <taxon>Eubacteriaceae</taxon>
        <taxon>Acetobacterium</taxon>
    </lineage>
</organism>
<dbReference type="SFLD" id="SFLDS00029">
    <property type="entry name" value="Radical_SAM"/>
    <property type="match status" value="1"/>
</dbReference>
<dbReference type="Proteomes" id="UP000653358">
    <property type="component" value="Unassembled WGS sequence"/>
</dbReference>
<keyword evidence="1" id="KW-0949">S-adenosyl-L-methionine</keyword>
<sequence>MRILRVFPKKTSYTPTDPLAYCANGIKQVPMLSLFPEFDEVHISCIFTWDKAFCEDLAYQFRGATDKPVRLGGPAFKSPTVGFEQGLYIKKNIIFSSRGCNNNCPWCIVPKIEGKLVELPIVTGNIIQDNNFLQTSKSHKDKVFEMLKAQKQICFKGGLEPDLLDDHFVENVRGLRIKELWLACDTDGALTTFEKACKKLVDAGFTRHHIKCYALIGDDMSKNEERLRRIWTAGAMPFAQLYRDFTGTKTTYSKEWNAFCRSWQRPAAVEAHMKSGTDFRNFGT</sequence>
<dbReference type="InterPro" id="IPR058240">
    <property type="entry name" value="rSAM_sf"/>
</dbReference>
<reference evidence="6 7" key="1">
    <citation type="journal article" date="2020" name="mSystems">
        <title>Defining Genomic and Predicted Metabolic Features of the Acetobacterium Genus.</title>
        <authorList>
            <person name="Ross D.E."/>
            <person name="Marshall C.W."/>
            <person name="Gulliver D."/>
            <person name="May H.D."/>
            <person name="Norman R.S."/>
        </authorList>
    </citation>
    <scope>NUCLEOTIDE SEQUENCE [LARGE SCALE GENOMIC DNA]</scope>
    <source>
        <strain evidence="6 7">DSM 9173</strain>
    </source>
</reference>
<dbReference type="SUPFAM" id="SSF102114">
    <property type="entry name" value="Radical SAM enzymes"/>
    <property type="match status" value="1"/>
</dbReference>
<name>A0ABR6WQJ7_9FIRM</name>
<keyword evidence="7" id="KW-1185">Reference proteome</keyword>
<keyword evidence="3" id="KW-0408">Iron</keyword>
<evidence type="ECO:0000256" key="4">
    <source>
        <dbReference type="ARBA" id="ARBA00023014"/>
    </source>
</evidence>
<evidence type="ECO:0000313" key="6">
    <source>
        <dbReference type="EMBL" id="MBC3798486.1"/>
    </source>
</evidence>
<dbReference type="RefSeq" id="WP_148603828.1">
    <property type="nucleotide sequence ID" value="NZ_RXYB01000010.1"/>
</dbReference>
<dbReference type="InterPro" id="IPR007197">
    <property type="entry name" value="rSAM"/>
</dbReference>
<comment type="caution">
    <text evidence="6">The sequence shown here is derived from an EMBL/GenBank/DDBJ whole genome shotgun (WGS) entry which is preliminary data.</text>
</comment>
<evidence type="ECO:0000256" key="1">
    <source>
        <dbReference type="ARBA" id="ARBA00022691"/>
    </source>
</evidence>
<dbReference type="Gene3D" id="3.20.20.70">
    <property type="entry name" value="Aldolase class I"/>
    <property type="match status" value="1"/>
</dbReference>
<evidence type="ECO:0000259" key="5">
    <source>
        <dbReference type="Pfam" id="PF04055"/>
    </source>
</evidence>
<evidence type="ECO:0000256" key="3">
    <source>
        <dbReference type="ARBA" id="ARBA00023004"/>
    </source>
</evidence>
<proteinExistence type="predicted"/>
<dbReference type="EMBL" id="WJBB01000030">
    <property type="protein sequence ID" value="MBC3798486.1"/>
    <property type="molecule type" value="Genomic_DNA"/>
</dbReference>
<dbReference type="InterPro" id="IPR013785">
    <property type="entry name" value="Aldolase_TIM"/>
</dbReference>
<keyword evidence="2" id="KW-0479">Metal-binding</keyword>
<gene>
    <name evidence="6" type="ORF">GH807_15745</name>
</gene>
<protein>
    <recommendedName>
        <fullName evidence="5">Radical SAM core domain-containing protein</fullName>
    </recommendedName>
</protein>
<evidence type="ECO:0000313" key="7">
    <source>
        <dbReference type="Proteomes" id="UP000653358"/>
    </source>
</evidence>
<keyword evidence="4" id="KW-0411">Iron-sulfur</keyword>
<feature type="domain" description="Radical SAM core" evidence="5">
    <location>
        <begin position="96"/>
        <end position="210"/>
    </location>
</feature>
<dbReference type="Pfam" id="PF04055">
    <property type="entry name" value="Radical_SAM"/>
    <property type="match status" value="1"/>
</dbReference>
<accession>A0ABR6WQJ7</accession>